<dbReference type="InterPro" id="IPR036038">
    <property type="entry name" value="Aminotransferase-like"/>
</dbReference>
<proteinExistence type="predicted"/>
<dbReference type="AlphaFoldDB" id="A0A062TYU7"/>
<sequence>MAKMPIGDQVHLNGQIVPLSEAYISPLDRGFLFAHAAYEVTAVYNGKFVDLDGHLLRLRRTLDGIALPNPHSDADWTRIHQELIDANGINEGLVYLQVTGGAYEARDYTGPDTFEPTIFMYADTKPLIGQGPSEVSLRSSCMTHAGPVVT</sequence>
<dbReference type="Gene3D" id="3.30.470.10">
    <property type="match status" value="1"/>
</dbReference>
<dbReference type="SUPFAM" id="SSF56752">
    <property type="entry name" value="D-aminoacid aminotransferase-like PLP-dependent enzymes"/>
    <property type="match status" value="1"/>
</dbReference>
<reference evidence="1 2" key="1">
    <citation type="submission" date="2013-04" db="EMBL/GenBank/DDBJ databases">
        <title>Hyphomonas sp. T24B3 Genome Sequencing.</title>
        <authorList>
            <person name="Lai Q."/>
            <person name="Shao Z."/>
        </authorList>
    </citation>
    <scope>NUCLEOTIDE SEQUENCE [LARGE SCALE GENOMIC DNA]</scope>
    <source>
        <strain evidence="1 2">T24B3</strain>
    </source>
</reference>
<evidence type="ECO:0000313" key="1">
    <source>
        <dbReference type="EMBL" id="RAN35626.1"/>
    </source>
</evidence>
<comment type="caution">
    <text evidence="1">The sequence shown here is derived from an EMBL/GenBank/DDBJ whole genome shotgun (WGS) entry which is preliminary data.</text>
</comment>
<dbReference type="InterPro" id="IPR001544">
    <property type="entry name" value="Aminotrans_IV"/>
</dbReference>
<dbReference type="STRING" id="1280941.HY2_06370"/>
<gene>
    <name evidence="1" type="ORF">HY3_07340</name>
</gene>
<dbReference type="InterPro" id="IPR043131">
    <property type="entry name" value="BCAT-like_N"/>
</dbReference>
<protein>
    <submittedName>
        <fullName evidence="1">Uncharacterized protein</fullName>
    </submittedName>
</protein>
<name>A0A062TYU7_9PROT</name>
<evidence type="ECO:0000313" key="2">
    <source>
        <dbReference type="Proteomes" id="UP000249123"/>
    </source>
</evidence>
<dbReference type="Pfam" id="PF01063">
    <property type="entry name" value="Aminotran_4"/>
    <property type="match status" value="1"/>
</dbReference>
<keyword evidence="2" id="KW-1185">Reference proteome</keyword>
<dbReference type="GO" id="GO:0003824">
    <property type="term" value="F:catalytic activity"/>
    <property type="evidence" value="ECO:0007669"/>
    <property type="project" value="InterPro"/>
</dbReference>
<dbReference type="eggNOG" id="COG0115">
    <property type="taxonomic scope" value="Bacteria"/>
</dbReference>
<organism evidence="1 2">
    <name type="scientific">Hyphomonas pacifica</name>
    <dbReference type="NCBI Taxonomy" id="1280941"/>
    <lineage>
        <taxon>Bacteria</taxon>
        <taxon>Pseudomonadati</taxon>
        <taxon>Pseudomonadota</taxon>
        <taxon>Alphaproteobacteria</taxon>
        <taxon>Hyphomonadales</taxon>
        <taxon>Hyphomonadaceae</taxon>
        <taxon>Hyphomonas</taxon>
    </lineage>
</organism>
<accession>A0A062TYU7</accession>
<dbReference type="RefSeq" id="WP_267895803.1">
    <property type="nucleotide sequence ID" value="NZ_AWFB01000003.1"/>
</dbReference>
<dbReference type="Proteomes" id="UP000249123">
    <property type="component" value="Unassembled WGS sequence"/>
</dbReference>
<dbReference type="EMBL" id="AWFB01000003">
    <property type="protein sequence ID" value="RAN35626.1"/>
    <property type="molecule type" value="Genomic_DNA"/>
</dbReference>